<dbReference type="Pfam" id="PF16810">
    <property type="entry name" value="RXLR"/>
    <property type="match status" value="1"/>
</dbReference>
<dbReference type="SMR" id="E0W5C2"/>
<comment type="similarity">
    <text evidence="2 5">Belongs to the RxLR effector family.</text>
</comment>
<dbReference type="VEuPathDB" id="FungiDB:PHYSODRAFT_286932"/>
<comment type="subcellular location">
    <subcellularLocation>
        <location evidence="1 5">Secreted</location>
    </subcellularLocation>
</comment>
<dbReference type="AlphaFoldDB" id="E0W5C2"/>
<comment type="function">
    <text evidence="5">Effector that suppresses plant defense responses during pathogen infection.</text>
</comment>
<comment type="domain">
    <text evidence="5">The RxLR-dEER motif acts to carry the protein into the host cell cytoplasm through binding to cell surface phosphatidylinositol-3-phosphate.</text>
</comment>
<sequence>MRFYTLVLVATTGLLACNDAASAASSAKITKVSKVISRDQGVQRQFIGGVTDDRQLLRAQPEGNDDDDSKPTDDDQKSKYETSADTKTKSDDPDEYTTAKSGKSSSGKGEERGIIVDGLYEEKYEDWFDEGKTPGDVADDLGLGDFGLFENPIKRRIYRGYKRFYRDACDEPRNQRFCRENEDGVEDY</sequence>
<protein>
    <recommendedName>
        <fullName evidence="5">RxLR effector protein</fullName>
    </recommendedName>
</protein>
<feature type="compositionally biased region" description="Basic and acidic residues" evidence="6">
    <location>
        <begin position="69"/>
        <end position="91"/>
    </location>
</feature>
<dbReference type="KEGG" id="psoj:PHYSODRAFT_286932"/>
<dbReference type="InterPro" id="IPR031825">
    <property type="entry name" value="RXLR"/>
</dbReference>
<proteinExistence type="inferred from homology"/>
<dbReference type="PROSITE" id="PS51257">
    <property type="entry name" value="PROKAR_LIPOPROTEIN"/>
    <property type="match status" value="1"/>
</dbReference>
<feature type="signal peptide" evidence="5">
    <location>
        <begin position="1"/>
        <end position="16"/>
    </location>
</feature>
<organism evidence="7">
    <name type="scientific">Phytophthora sojae</name>
    <name type="common">Soybean stem and root rot agent</name>
    <name type="synonym">Phytophthora megasperma f. sp. glycines</name>
    <dbReference type="NCBI Taxonomy" id="67593"/>
    <lineage>
        <taxon>Eukaryota</taxon>
        <taxon>Sar</taxon>
        <taxon>Stramenopiles</taxon>
        <taxon>Oomycota</taxon>
        <taxon>Peronosporomycetes</taxon>
        <taxon>Peronosporales</taxon>
        <taxon>Peronosporaceae</taxon>
        <taxon>Phytophthora</taxon>
    </lineage>
</organism>
<dbReference type="GO" id="GO:0005576">
    <property type="term" value="C:extracellular region"/>
    <property type="evidence" value="ECO:0007669"/>
    <property type="project" value="UniProtKB-SubCell"/>
</dbReference>
<accession>E0W5C2</accession>
<keyword evidence="4 5" id="KW-0732">Signal</keyword>
<dbReference type="HOGENOM" id="CLU_1681417_0_0_1"/>
<dbReference type="OrthoDB" id="126425at2759"/>
<evidence type="ECO:0000256" key="5">
    <source>
        <dbReference type="RuleBase" id="RU367124"/>
    </source>
</evidence>
<feature type="chain" id="PRO_5028504134" description="RxLR effector protein" evidence="5">
    <location>
        <begin position="17"/>
        <end position="188"/>
    </location>
</feature>
<evidence type="ECO:0000256" key="3">
    <source>
        <dbReference type="ARBA" id="ARBA00022525"/>
    </source>
</evidence>
<evidence type="ECO:0000256" key="6">
    <source>
        <dbReference type="SAM" id="MobiDB-lite"/>
    </source>
</evidence>
<feature type="region of interest" description="Disordered" evidence="6">
    <location>
        <begin position="52"/>
        <end position="114"/>
    </location>
</feature>
<keyword evidence="3 5" id="KW-0964">Secreted</keyword>
<dbReference type="EMBL" id="JN253708">
    <property type="protein sequence ID" value="AEK80521.1"/>
    <property type="molecule type" value="Genomic_DNA"/>
</dbReference>
<reference evidence="7" key="1">
    <citation type="journal article" date="2011" name="Plant Cell">
        <title>Transcriptional programming and functional interactions within the Phytophthora sojae RXLR effector repertoire.</title>
        <authorList>
            <person name="Wang Q."/>
            <person name="Han C."/>
            <person name="Ferreira A.O."/>
            <person name="Yu X."/>
            <person name="Ye W."/>
            <person name="Tripathy S."/>
            <person name="Kale S.D."/>
            <person name="Gu B."/>
            <person name="Sheng Y."/>
            <person name="Sui Y."/>
            <person name="Wang X."/>
            <person name="Zhang Z."/>
            <person name="Cheng B."/>
            <person name="Dong S."/>
            <person name="Shan W."/>
            <person name="Zheng X."/>
            <person name="Dou D."/>
            <person name="Tyler B.M."/>
            <person name="Wang Y."/>
        </authorList>
    </citation>
    <scope>NUCLEOTIDE SEQUENCE</scope>
    <source>
        <strain evidence="7">P7076</strain>
    </source>
</reference>
<evidence type="ECO:0000313" key="7">
    <source>
        <dbReference type="EMBL" id="AEK80521.1"/>
    </source>
</evidence>
<dbReference type="OMA" id="RFCRENE"/>
<gene>
    <name evidence="7" type="primary">Avh</name>
</gene>
<evidence type="ECO:0000256" key="1">
    <source>
        <dbReference type="ARBA" id="ARBA00004613"/>
    </source>
</evidence>
<evidence type="ECO:0000256" key="2">
    <source>
        <dbReference type="ARBA" id="ARBA00010400"/>
    </source>
</evidence>
<evidence type="ECO:0000256" key="4">
    <source>
        <dbReference type="ARBA" id="ARBA00022729"/>
    </source>
</evidence>
<name>E0W5C2_PHYSO</name>